<dbReference type="SUPFAM" id="SSF57546">
    <property type="entry name" value="Crisp domain-like"/>
    <property type="match status" value="1"/>
</dbReference>
<dbReference type="FunFam" id="3.40.33.10:FF:000005">
    <property type="entry name" value="Cysteine-rich secretory protein 2"/>
    <property type="match status" value="1"/>
</dbReference>
<dbReference type="InterPro" id="IPR042076">
    <property type="entry name" value="Crisp-like_dom"/>
</dbReference>
<dbReference type="InterPro" id="IPR001283">
    <property type="entry name" value="CRISP-related"/>
</dbReference>
<comment type="similarity">
    <text evidence="1">Belongs to the CRISP family.</text>
</comment>
<dbReference type="Pfam" id="PF08562">
    <property type="entry name" value="Crisp"/>
    <property type="match status" value="1"/>
</dbReference>
<dbReference type="SMART" id="SM00198">
    <property type="entry name" value="SCP"/>
    <property type="match status" value="1"/>
</dbReference>
<dbReference type="InterPro" id="IPR035940">
    <property type="entry name" value="CAP_sf"/>
</dbReference>
<dbReference type="GO" id="GO:0005576">
    <property type="term" value="C:extracellular region"/>
    <property type="evidence" value="ECO:0007669"/>
    <property type="project" value="InterPro"/>
</dbReference>
<dbReference type="Ensembl" id="ENSXETT00000097648">
    <property type="protein sequence ID" value="ENSXETP00000099499"/>
    <property type="gene ID" value="ENSXETG00000011152"/>
</dbReference>
<organism evidence="5">
    <name type="scientific">Xenopus tropicalis</name>
    <name type="common">Western clawed frog</name>
    <name type="synonym">Silurana tropicalis</name>
    <dbReference type="NCBI Taxonomy" id="8364"/>
    <lineage>
        <taxon>Eukaryota</taxon>
        <taxon>Metazoa</taxon>
        <taxon>Chordata</taxon>
        <taxon>Craniata</taxon>
        <taxon>Vertebrata</taxon>
        <taxon>Euteleostomi</taxon>
        <taxon>Amphibia</taxon>
        <taxon>Batrachia</taxon>
        <taxon>Anura</taxon>
        <taxon>Pipoidea</taxon>
        <taxon>Pipidae</taxon>
        <taxon>Xenopodinae</taxon>
        <taxon>Xenopus</taxon>
        <taxon>Silurana</taxon>
    </lineage>
</organism>
<dbReference type="Gene3D" id="3.40.33.10">
    <property type="entry name" value="CAP"/>
    <property type="match status" value="1"/>
</dbReference>
<dbReference type="FunFam" id="1.10.10.740:FF:000001">
    <property type="entry name" value="Cysteine-rich secretory protein 2"/>
    <property type="match status" value="1"/>
</dbReference>
<dbReference type="InterPro" id="IPR003582">
    <property type="entry name" value="ShKT_dom"/>
</dbReference>
<keyword evidence="2 3" id="KW-1015">Disulfide bond</keyword>
<dbReference type="Xenbase" id="XB-GENE-5779195">
    <property type="gene designation" value="crisp1.7"/>
</dbReference>
<evidence type="ECO:0000313" key="5">
    <source>
        <dbReference type="Ensembl" id="ENSXETP00000099499"/>
    </source>
</evidence>
<reference evidence="5" key="1">
    <citation type="journal article" date="2010" name="Science">
        <title>The genome of the Western clawed frog Xenopus tropicalis.</title>
        <authorList>
            <person name="Hellsten U."/>
            <person name="Harland R.M."/>
            <person name="Gilchrist M.J."/>
            <person name="Hendrix D."/>
            <person name="Jurka J."/>
            <person name="Kapitonov V."/>
            <person name="Ovcharenko I."/>
            <person name="Putnam N.H."/>
            <person name="Shu S."/>
            <person name="Taher L."/>
            <person name="Blitz I.L."/>
            <person name="Blumberg B."/>
            <person name="Dichmann D.S."/>
            <person name="Dubchak I."/>
            <person name="Amaya E."/>
            <person name="Detter J.C."/>
            <person name="Fletcher R."/>
            <person name="Gerhard D.S."/>
            <person name="Goodstein D."/>
            <person name="Graves T."/>
            <person name="Grigoriev I.V."/>
            <person name="Grimwood J."/>
            <person name="Kawashima T."/>
            <person name="Lindquist E."/>
            <person name="Lucas S.M."/>
            <person name="Mead P.E."/>
            <person name="Mitros T."/>
            <person name="Ogino H."/>
            <person name="Ohta Y."/>
            <person name="Poliakov A.V."/>
            <person name="Pollet N."/>
            <person name="Robert J."/>
            <person name="Salamov A."/>
            <person name="Sater A.K."/>
            <person name="Schmutz J."/>
            <person name="Terry A."/>
            <person name="Vize P.D."/>
            <person name="Warren W.C."/>
            <person name="Wells D."/>
            <person name="Wills A."/>
            <person name="Wilson R.K."/>
            <person name="Zimmerman L.B."/>
            <person name="Zorn A.M."/>
            <person name="Grainger R."/>
            <person name="Grammer T."/>
            <person name="Khokha M.K."/>
            <person name="Richardson P.M."/>
            <person name="Rokhsar D.S."/>
        </authorList>
    </citation>
    <scope>NUCLEOTIDE SEQUENCE [LARGE SCALE GENOMIC DNA]</scope>
    <source>
        <strain evidence="5">Nigerian</strain>
    </source>
</reference>
<feature type="domain" description="ShKT" evidence="4">
    <location>
        <begin position="226"/>
        <end position="260"/>
    </location>
</feature>
<evidence type="ECO:0000259" key="4">
    <source>
        <dbReference type="PROSITE" id="PS51670"/>
    </source>
</evidence>
<dbReference type="GeneTree" id="ENSGT00940000156439"/>
<dbReference type="InterPro" id="IPR034117">
    <property type="entry name" value="SCP_CRISP"/>
</dbReference>
<reference evidence="5" key="2">
    <citation type="submission" date="2020-05" db="UniProtKB">
        <authorList>
            <consortium name="Ensembl"/>
        </authorList>
    </citation>
    <scope>IDENTIFICATION</scope>
</reference>
<dbReference type="CDD" id="cd05383">
    <property type="entry name" value="CAP_CRISP"/>
    <property type="match status" value="1"/>
</dbReference>
<dbReference type="Bgee" id="ENSXETG00000011152">
    <property type="expression patterns" value="Expressed in neurula embryo and 4 other cell types or tissues"/>
</dbReference>
<comment type="caution">
    <text evidence="3">Lacks conserved residue(s) required for the propagation of feature annotation.</text>
</comment>
<protein>
    <submittedName>
        <fullName evidence="5">Cysteine-rich secretory protein 1 gene 7</fullName>
    </submittedName>
</protein>
<evidence type="ECO:0000256" key="1">
    <source>
        <dbReference type="ARBA" id="ARBA00009923"/>
    </source>
</evidence>
<dbReference type="Gene3D" id="1.10.10.740">
    <property type="entry name" value="Crisp domain"/>
    <property type="match status" value="1"/>
</dbReference>
<dbReference type="PANTHER" id="PTHR10334">
    <property type="entry name" value="CYSTEINE-RICH SECRETORY PROTEIN-RELATED"/>
    <property type="match status" value="1"/>
</dbReference>
<dbReference type="InterPro" id="IPR014044">
    <property type="entry name" value="CAP_dom"/>
</dbReference>
<name>A0A6I8T0B1_XENTR</name>
<dbReference type="PRINTS" id="PR00837">
    <property type="entry name" value="V5TPXLIKE"/>
</dbReference>
<dbReference type="AlphaFoldDB" id="A0A6I8T0B1"/>
<dbReference type="InterPro" id="IPR013871">
    <property type="entry name" value="Cysteine_rich_secretory"/>
</dbReference>
<dbReference type="Pfam" id="PF00188">
    <property type="entry name" value="CAP"/>
    <property type="match status" value="1"/>
</dbReference>
<feature type="disulfide bond" evidence="3">
    <location>
        <begin position="226"/>
        <end position="260"/>
    </location>
</feature>
<dbReference type="PROSITE" id="PS51670">
    <property type="entry name" value="SHKT"/>
    <property type="match status" value="1"/>
</dbReference>
<gene>
    <name evidence="5" type="primary">crisp1.7</name>
</gene>
<proteinExistence type="inferred from homology"/>
<evidence type="ECO:0000256" key="3">
    <source>
        <dbReference type="PROSITE-ProRule" id="PRU01005"/>
    </source>
</evidence>
<dbReference type="InterPro" id="IPR018244">
    <property type="entry name" value="Allrgn_V5/Tpx1_CS"/>
</dbReference>
<dbReference type="SUPFAM" id="SSF55797">
    <property type="entry name" value="PR-1-like"/>
    <property type="match status" value="1"/>
</dbReference>
<dbReference type="PROSITE" id="PS01010">
    <property type="entry name" value="CRISP_2"/>
    <property type="match status" value="1"/>
</dbReference>
<dbReference type="PROSITE" id="PS01009">
    <property type="entry name" value="CRISP_1"/>
    <property type="match status" value="1"/>
</dbReference>
<evidence type="ECO:0000256" key="2">
    <source>
        <dbReference type="ARBA" id="ARBA00023157"/>
    </source>
</evidence>
<accession>A0A6I8T0B1</accession>
<sequence>MIKKSMYVCILYMYVFFFFSGKMMLIAVLCLSVLQRASAAAVFPFSSLSTRNATNRQKIVDIHNAYRRSANPTASNMLKMSWSIEAENNAKNWATTCNQYHSQPAARQIANITCGENLFMSSYPASWEEVIQSLHSEYDNFEYGVGAKAVGLVIGHYTQVMWYKSYRIGCYCTECPNDGVRLKYYYVCQYYPAGNYADRINYPYKSGPSCADCPDACDNGLCTNPCPYEDQYSNCDDLASGDQCDTYQIVKEGCPGSCLCKNNEII</sequence>